<dbReference type="Pfam" id="PF19263">
    <property type="entry name" value="DUF5906"/>
    <property type="match status" value="1"/>
</dbReference>
<keyword evidence="1" id="KW-0547">Nucleotide-binding</keyword>
<evidence type="ECO:0000313" key="6">
    <source>
        <dbReference type="Proteomes" id="UP000664801"/>
    </source>
</evidence>
<evidence type="ECO:0000313" key="5">
    <source>
        <dbReference type="EMBL" id="MBO0363756.1"/>
    </source>
</evidence>
<dbReference type="NCBIfam" id="TIGR01613">
    <property type="entry name" value="primase_Cterm"/>
    <property type="match status" value="1"/>
</dbReference>
<evidence type="ECO:0000259" key="4">
    <source>
        <dbReference type="PROSITE" id="PS51206"/>
    </source>
</evidence>
<proteinExistence type="predicted"/>
<evidence type="ECO:0000256" key="2">
    <source>
        <dbReference type="ARBA" id="ARBA00022801"/>
    </source>
</evidence>
<dbReference type="Gene3D" id="3.40.50.300">
    <property type="entry name" value="P-loop containing nucleotide triphosphate hydrolases"/>
    <property type="match status" value="1"/>
</dbReference>
<dbReference type="InterPro" id="IPR006500">
    <property type="entry name" value="Helicase_put_C_phage/plasmid"/>
</dbReference>
<dbReference type="InterPro" id="IPR014015">
    <property type="entry name" value="Helicase_SF3_DNA-vir"/>
</dbReference>
<comment type="caution">
    <text evidence="5">The sequence shown here is derived from an EMBL/GenBank/DDBJ whole genome shotgun (WGS) entry which is preliminary data.</text>
</comment>
<organism evidence="5 6">
    <name type="scientific">Streptococcus vaginalis</name>
    <dbReference type="NCBI Taxonomy" id="2748301"/>
    <lineage>
        <taxon>Bacteria</taxon>
        <taxon>Bacillati</taxon>
        <taxon>Bacillota</taxon>
        <taxon>Bacilli</taxon>
        <taxon>Lactobacillales</taxon>
        <taxon>Streptococcaceae</taxon>
        <taxon>Streptococcus</taxon>
    </lineage>
</organism>
<dbReference type="EMBL" id="JAFINR010000001">
    <property type="protein sequence ID" value="MBO0363756.1"/>
    <property type="molecule type" value="Genomic_DNA"/>
</dbReference>
<dbReference type="PANTHER" id="PTHR35372">
    <property type="entry name" value="ATP BINDING PROTEIN-RELATED"/>
    <property type="match status" value="1"/>
</dbReference>
<keyword evidence="6" id="KW-1185">Reference proteome</keyword>
<evidence type="ECO:0000256" key="3">
    <source>
        <dbReference type="ARBA" id="ARBA00022840"/>
    </source>
</evidence>
<gene>
    <name evidence="5" type="ORF">JR342_01100</name>
</gene>
<reference evidence="6" key="1">
    <citation type="submission" date="2023-07" db="EMBL/GenBank/DDBJ databases">
        <title>Streptococcus vaginalis sp. nov., a novel bacterial species isolated from vaginal swabs of a pregnant woman with diabetes.</title>
        <authorList>
            <person name="Chen Y.-S."/>
        </authorList>
    </citation>
    <scope>NUCLEOTIDE SEQUENCE [LARGE SCALE GENOMIC DNA]</scope>
    <source>
        <strain evidence="6">P1L01</strain>
    </source>
</reference>
<dbReference type="PROSITE" id="PS51206">
    <property type="entry name" value="SF3_HELICASE_1"/>
    <property type="match status" value="1"/>
</dbReference>
<dbReference type="InterPro" id="IPR045455">
    <property type="entry name" value="NrS-1_pol-like_helicase"/>
</dbReference>
<keyword evidence="3" id="KW-0067">ATP-binding</keyword>
<feature type="domain" description="SF3 helicase" evidence="4">
    <location>
        <begin position="217"/>
        <end position="371"/>
    </location>
</feature>
<dbReference type="Proteomes" id="UP000664801">
    <property type="component" value="Unassembled WGS sequence"/>
</dbReference>
<sequence length="514" mass="59625">MDKNEILKEIYGNEEKTQLLDKTVEIPAPQTMKELYNTLHEAGKKWREANTVTEFYTNGEKKGQVKSKKTALPRPLDVANILKKTCYFVFIGRGITTDQNLLYLYNLDEGIYIASVDIFNKLCIEFDSRLRSKHFREIQIVLRTMTKLKEPLSDRNLIPVKNGIFDLKRKALLPFSPSYIIKSKINTAYHDKSMKPILDKWFDFDEWLKSIACNDEDIVTLLWQIMNEAINPNYTRGKMAILYGEGNNGKGTFQSLLINLIGAKNISNLKPNQFEESFQLSALEGKVCNIGDDISNKYLDEVSDLMSVVTGDSVHVNPKHQQPYEAVYKCFCLFSGNELPKARAKNQGWYRRLCIVPFNADFNGQKEKPEIKNQYLKDERLLEWVLYRILNLEKFDKFIEPQAVKELLSEYKINNDFYFSFVTTFYIPNGYHELQHVPLAIIKDWLKDFTSNEGINDPNLYGHGQKVTALLNKETKNKYTVKSFRVSEKDKKRIAPQSWQEKSLIGSVKGIYKQ</sequence>
<dbReference type="InterPro" id="IPR027417">
    <property type="entry name" value="P-loop_NTPase"/>
</dbReference>
<protein>
    <submittedName>
        <fullName evidence="5">DNA primase</fullName>
    </submittedName>
</protein>
<keyword evidence="2" id="KW-0378">Hydrolase</keyword>
<accession>A0ABS3GB39</accession>
<dbReference type="SUPFAM" id="SSF52540">
    <property type="entry name" value="P-loop containing nucleoside triphosphate hydrolases"/>
    <property type="match status" value="1"/>
</dbReference>
<dbReference type="PANTHER" id="PTHR35372:SF2">
    <property type="entry name" value="SF3 HELICASE DOMAIN-CONTAINING PROTEIN"/>
    <property type="match status" value="1"/>
</dbReference>
<evidence type="ECO:0000256" key="1">
    <source>
        <dbReference type="ARBA" id="ARBA00022741"/>
    </source>
</evidence>
<dbReference type="InterPro" id="IPR051620">
    <property type="entry name" value="ORF904-like_C"/>
</dbReference>
<name>A0ABS3GB39_9STRE</name>
<dbReference type="SMART" id="SM00885">
    <property type="entry name" value="D5_N"/>
    <property type="match status" value="1"/>
</dbReference>
<dbReference type="InterPro" id="IPR014818">
    <property type="entry name" value="Phage/plasmid_primase_P4_C"/>
</dbReference>
<dbReference type="Pfam" id="PF08706">
    <property type="entry name" value="D5_N"/>
    <property type="match status" value="1"/>
</dbReference>